<dbReference type="AlphaFoldDB" id="A0AAJ8JSP1"/>
<sequence>MDGTLTNSILTLSLCGLIMSVLVANYIRRGFEATMTDSSTSQNRRETSLDALLLSRSGGDAILAYTPSLYISESNCNSLQSSL</sequence>
<dbReference type="RefSeq" id="XP_066068457.1">
    <property type="nucleotide sequence ID" value="XM_066212360.1"/>
</dbReference>
<feature type="transmembrane region" description="Helical" evidence="1">
    <location>
        <begin position="6"/>
        <end position="27"/>
    </location>
</feature>
<dbReference type="KEGG" id="cdep:91087163"/>
<keyword evidence="1" id="KW-0472">Membrane</keyword>
<evidence type="ECO:0000313" key="3">
    <source>
        <dbReference type="Proteomes" id="UP000094043"/>
    </source>
</evidence>
<keyword evidence="3" id="KW-1185">Reference proteome</keyword>
<dbReference type="EMBL" id="CP143786">
    <property type="protein sequence ID" value="WVN87757.1"/>
    <property type="molecule type" value="Genomic_DNA"/>
</dbReference>
<evidence type="ECO:0000256" key="1">
    <source>
        <dbReference type="SAM" id="Phobius"/>
    </source>
</evidence>
<dbReference type="Proteomes" id="UP000094043">
    <property type="component" value="Chromosome 3"/>
</dbReference>
<gene>
    <name evidence="2" type="ORF">L203_102952</name>
</gene>
<protein>
    <submittedName>
        <fullName evidence="2">Uncharacterized protein</fullName>
    </submittedName>
</protein>
<reference evidence="2" key="2">
    <citation type="journal article" date="2022" name="Elife">
        <title>Obligate sexual reproduction of a homothallic fungus closely related to the Cryptococcus pathogenic species complex.</title>
        <authorList>
            <person name="Passer A.R."/>
            <person name="Clancey S.A."/>
            <person name="Shea T."/>
            <person name="David-Palma M."/>
            <person name="Averette A.F."/>
            <person name="Boekhout T."/>
            <person name="Porcel B.M."/>
            <person name="Nowrousian M."/>
            <person name="Cuomo C.A."/>
            <person name="Sun S."/>
            <person name="Heitman J."/>
            <person name="Coelho M.A."/>
        </authorList>
    </citation>
    <scope>NUCLEOTIDE SEQUENCE</scope>
    <source>
        <strain evidence="2">CBS 7841</strain>
    </source>
</reference>
<keyword evidence="1" id="KW-0812">Transmembrane</keyword>
<reference evidence="2" key="1">
    <citation type="submission" date="2016-06" db="EMBL/GenBank/DDBJ databases">
        <authorList>
            <person name="Cuomo C."/>
            <person name="Litvintseva A."/>
            <person name="Heitman J."/>
            <person name="Chen Y."/>
            <person name="Sun S."/>
            <person name="Springer D."/>
            <person name="Dromer F."/>
            <person name="Young S."/>
            <person name="Zeng Q."/>
            <person name="Chapman S."/>
            <person name="Gujja S."/>
            <person name="Saif S."/>
            <person name="Birren B."/>
        </authorList>
    </citation>
    <scope>NUCLEOTIDE SEQUENCE</scope>
    <source>
        <strain evidence="2">CBS 7841</strain>
    </source>
</reference>
<reference evidence="2" key="3">
    <citation type="submission" date="2024-01" db="EMBL/GenBank/DDBJ databases">
        <authorList>
            <person name="Coelho M.A."/>
            <person name="David-Palma M."/>
            <person name="Shea T."/>
            <person name="Sun S."/>
            <person name="Cuomo C.A."/>
            <person name="Heitman J."/>
        </authorList>
    </citation>
    <scope>NUCLEOTIDE SEQUENCE</scope>
    <source>
        <strain evidence="2">CBS 7841</strain>
    </source>
</reference>
<name>A0AAJ8JSP1_9TREE</name>
<organism evidence="2 3">
    <name type="scientific">Cryptococcus depauperatus CBS 7841</name>
    <dbReference type="NCBI Taxonomy" id="1295531"/>
    <lineage>
        <taxon>Eukaryota</taxon>
        <taxon>Fungi</taxon>
        <taxon>Dikarya</taxon>
        <taxon>Basidiomycota</taxon>
        <taxon>Agaricomycotina</taxon>
        <taxon>Tremellomycetes</taxon>
        <taxon>Tremellales</taxon>
        <taxon>Cryptococcaceae</taxon>
        <taxon>Cryptococcus</taxon>
    </lineage>
</organism>
<proteinExistence type="predicted"/>
<evidence type="ECO:0000313" key="2">
    <source>
        <dbReference type="EMBL" id="WVN87757.1"/>
    </source>
</evidence>
<keyword evidence="1" id="KW-1133">Transmembrane helix</keyword>
<dbReference type="GeneID" id="91087163"/>
<accession>A0AAJ8JSP1</accession>